<feature type="region of interest" description="Disordered" evidence="2">
    <location>
        <begin position="154"/>
        <end position="281"/>
    </location>
</feature>
<proteinExistence type="predicted"/>
<dbReference type="AlphaFoldDB" id="A0A4Q1BGM0"/>
<accession>A0A4Q1BGM0</accession>
<name>A0A4Q1BGM0_TREME</name>
<organism evidence="3 4">
    <name type="scientific">Tremella mesenterica</name>
    <name type="common">Jelly fungus</name>
    <dbReference type="NCBI Taxonomy" id="5217"/>
    <lineage>
        <taxon>Eukaryota</taxon>
        <taxon>Fungi</taxon>
        <taxon>Dikarya</taxon>
        <taxon>Basidiomycota</taxon>
        <taxon>Agaricomycotina</taxon>
        <taxon>Tremellomycetes</taxon>
        <taxon>Tremellales</taxon>
        <taxon>Tremellaceae</taxon>
        <taxon>Tremella</taxon>
    </lineage>
</organism>
<evidence type="ECO:0000256" key="2">
    <source>
        <dbReference type="SAM" id="MobiDB-lite"/>
    </source>
</evidence>
<feature type="compositionally biased region" description="Polar residues" evidence="2">
    <location>
        <begin position="234"/>
        <end position="247"/>
    </location>
</feature>
<keyword evidence="1" id="KW-0175">Coiled coil</keyword>
<reference evidence="3 4" key="1">
    <citation type="submission" date="2016-06" db="EMBL/GenBank/DDBJ databases">
        <title>Evolution of pathogenesis and genome organization in the Tremellales.</title>
        <authorList>
            <person name="Cuomo C."/>
            <person name="Litvintseva A."/>
            <person name="Heitman J."/>
            <person name="Chen Y."/>
            <person name="Sun S."/>
            <person name="Springer D."/>
            <person name="Dromer F."/>
            <person name="Young S."/>
            <person name="Zeng Q."/>
            <person name="Chapman S."/>
            <person name="Gujja S."/>
            <person name="Saif S."/>
            <person name="Birren B."/>
        </authorList>
    </citation>
    <scope>NUCLEOTIDE SEQUENCE [LARGE SCALE GENOMIC DNA]</scope>
    <source>
        <strain evidence="3 4">ATCC 28783</strain>
    </source>
</reference>
<keyword evidence="4" id="KW-1185">Reference proteome</keyword>
<feature type="region of interest" description="Disordered" evidence="2">
    <location>
        <begin position="469"/>
        <end position="488"/>
    </location>
</feature>
<feature type="compositionally biased region" description="Low complexity" evidence="2">
    <location>
        <begin position="186"/>
        <end position="208"/>
    </location>
</feature>
<dbReference type="InParanoid" id="A0A4Q1BGM0"/>
<feature type="region of interest" description="Disordered" evidence="2">
    <location>
        <begin position="1"/>
        <end position="27"/>
    </location>
</feature>
<comment type="caution">
    <text evidence="3">The sequence shown here is derived from an EMBL/GenBank/DDBJ whole genome shotgun (WGS) entry which is preliminary data.</text>
</comment>
<feature type="compositionally biased region" description="Pro residues" evidence="2">
    <location>
        <begin position="1"/>
        <end position="16"/>
    </location>
</feature>
<evidence type="ECO:0000313" key="4">
    <source>
        <dbReference type="Proteomes" id="UP000289152"/>
    </source>
</evidence>
<gene>
    <name evidence="3" type="ORF">M231_06007</name>
</gene>
<sequence length="535" mass="61504">MPSNSDPPPLSSPSPFPSTRDSPPSGPISRALALRHFKEVRTMASLGFQRVEIIQTDKGPIQLFRHKDREFDCSLCIEKKKRCSFQCLQKHRTGAFIPRRCELCRSIDHSRRGCDRCLFNHGLLIYVDNGNLIFKQKGKIIPWNELSTLAESGRHYGKEKKRQSVVGEDEEVQRRKKKVRISLTVSPDTNKSPTDPSTSDTAASTLSPIPLNFSGNDMSSPIGEGEMPYMRTPMSLTNNPQDDSPTLPSDEIGNDIEEHDSDDDEDSDDEDEDDQSLSTTDMVKRLAELSRDLGRKNFLDKTRYQKIKHKLDQVEQENISINQQTAELRRINQTLIEDNEQVNDEKAKLKRLLESSQAAEVHTKEKLDQVQVEYTKLETSLQASQLAQANERRQVVEEENVRLRESLEIAQKGLTESSITTEEMKMKLENLQKDVRGAEALKAENQMYIDLNKVLQESIARVKKAADLEREQRDKQEQTMEDKHKREIQARDDHWQGMIMSKEQEYSQVVTKLSETEERLRILHEEVDENLFILE</sequence>
<dbReference type="EMBL" id="SDIL01000089">
    <property type="protein sequence ID" value="RXK36700.1"/>
    <property type="molecule type" value="Genomic_DNA"/>
</dbReference>
<evidence type="ECO:0000256" key="1">
    <source>
        <dbReference type="SAM" id="Coils"/>
    </source>
</evidence>
<feature type="coiled-coil region" evidence="1">
    <location>
        <begin position="304"/>
        <end position="359"/>
    </location>
</feature>
<dbReference type="Proteomes" id="UP000289152">
    <property type="component" value="Unassembled WGS sequence"/>
</dbReference>
<feature type="compositionally biased region" description="Acidic residues" evidence="2">
    <location>
        <begin position="252"/>
        <end position="275"/>
    </location>
</feature>
<protein>
    <submittedName>
        <fullName evidence="3">Uncharacterized protein</fullName>
    </submittedName>
</protein>
<evidence type="ECO:0000313" key="3">
    <source>
        <dbReference type="EMBL" id="RXK36700.1"/>
    </source>
</evidence>